<dbReference type="AlphaFoldDB" id="A0A397UDP6"/>
<comment type="caution">
    <text evidence="4">The sequence shown here is derived from an EMBL/GenBank/DDBJ whole genome shotgun (WGS) entry which is preliminary data.</text>
</comment>
<dbReference type="OrthoDB" id="2379830at2759"/>
<evidence type="ECO:0000256" key="1">
    <source>
        <dbReference type="ARBA" id="ARBA00022741"/>
    </source>
</evidence>
<evidence type="ECO:0000313" key="4">
    <source>
        <dbReference type="EMBL" id="RIB07288.1"/>
    </source>
</evidence>
<dbReference type="InterPro" id="IPR051681">
    <property type="entry name" value="Ser/Thr_Kinases-Pseudokinases"/>
</dbReference>
<dbReference type="PANTHER" id="PTHR44329">
    <property type="entry name" value="SERINE/THREONINE-PROTEIN KINASE TNNI3K-RELATED"/>
    <property type="match status" value="1"/>
</dbReference>
<keyword evidence="4" id="KW-0808">Transferase</keyword>
<dbReference type="Proteomes" id="UP000266673">
    <property type="component" value="Unassembled WGS sequence"/>
</dbReference>
<evidence type="ECO:0000256" key="2">
    <source>
        <dbReference type="ARBA" id="ARBA00022840"/>
    </source>
</evidence>
<keyword evidence="5" id="KW-1185">Reference proteome</keyword>
<dbReference type="InterPro" id="IPR001245">
    <property type="entry name" value="Ser-Thr/Tyr_kinase_cat_dom"/>
</dbReference>
<evidence type="ECO:0000313" key="5">
    <source>
        <dbReference type="Proteomes" id="UP000266673"/>
    </source>
</evidence>
<dbReference type="EMBL" id="QKWP01001682">
    <property type="protein sequence ID" value="RIB07288.1"/>
    <property type="molecule type" value="Genomic_DNA"/>
</dbReference>
<dbReference type="InterPro" id="IPR000719">
    <property type="entry name" value="Prot_kinase_dom"/>
</dbReference>
<keyword evidence="2" id="KW-0067">ATP-binding</keyword>
<organism evidence="4 5">
    <name type="scientific">Gigaspora rosea</name>
    <dbReference type="NCBI Taxonomy" id="44941"/>
    <lineage>
        <taxon>Eukaryota</taxon>
        <taxon>Fungi</taxon>
        <taxon>Fungi incertae sedis</taxon>
        <taxon>Mucoromycota</taxon>
        <taxon>Glomeromycotina</taxon>
        <taxon>Glomeromycetes</taxon>
        <taxon>Diversisporales</taxon>
        <taxon>Gigasporaceae</taxon>
        <taxon>Gigaspora</taxon>
    </lineage>
</organism>
<proteinExistence type="predicted"/>
<dbReference type="Pfam" id="PF07714">
    <property type="entry name" value="PK_Tyr_Ser-Thr"/>
    <property type="match status" value="1"/>
</dbReference>
<sequence length="281" mass="31785">MYSSINLYGLTQDLKTKNYMMVLKFANSGNLREYIKSNFKNEDFNWEKKLAFLQKIANELINIHNDEKVHRDFHDGNILIHSNNYPCISDLGLAGPANAKDEGKGVYGVLPYVAPEVLYGKKYTADSDIYSFGIIMTEFSSGEQPHCNIPHDTALAIGITEGLRPECGEGTPNRYIELANRCMDAEPSKRPNANECYELLTEWCNAFRFAGSERERKEDTLIRNEFETADKIISTLSSTQKHSDAIYSSRLLNSCLDLEQLPTLTLFKLPSDGEESPSKWA</sequence>
<dbReference type="PANTHER" id="PTHR44329:SF298">
    <property type="entry name" value="MIXED LINEAGE KINASE DOMAIN-LIKE PROTEIN"/>
    <property type="match status" value="1"/>
</dbReference>
<dbReference type="GO" id="GO:0004674">
    <property type="term" value="F:protein serine/threonine kinase activity"/>
    <property type="evidence" value="ECO:0007669"/>
    <property type="project" value="TreeGrafter"/>
</dbReference>
<dbReference type="PROSITE" id="PS50011">
    <property type="entry name" value="PROTEIN_KINASE_DOM"/>
    <property type="match status" value="1"/>
</dbReference>
<name>A0A397UDP6_9GLOM</name>
<dbReference type="STRING" id="44941.A0A397UDP6"/>
<dbReference type="InterPro" id="IPR011009">
    <property type="entry name" value="Kinase-like_dom_sf"/>
</dbReference>
<dbReference type="SUPFAM" id="SSF56112">
    <property type="entry name" value="Protein kinase-like (PK-like)"/>
    <property type="match status" value="1"/>
</dbReference>
<protein>
    <submittedName>
        <fullName evidence="4">Kinase-like domain-containing protein</fullName>
    </submittedName>
</protein>
<keyword evidence="4" id="KW-0418">Kinase</keyword>
<accession>A0A397UDP6</accession>
<dbReference type="SMART" id="SM00220">
    <property type="entry name" value="S_TKc"/>
    <property type="match status" value="1"/>
</dbReference>
<keyword evidence="1" id="KW-0547">Nucleotide-binding</keyword>
<evidence type="ECO:0000259" key="3">
    <source>
        <dbReference type="PROSITE" id="PS50011"/>
    </source>
</evidence>
<feature type="domain" description="Protein kinase" evidence="3">
    <location>
        <begin position="1"/>
        <end position="204"/>
    </location>
</feature>
<dbReference type="GO" id="GO:0005524">
    <property type="term" value="F:ATP binding"/>
    <property type="evidence" value="ECO:0007669"/>
    <property type="project" value="UniProtKB-KW"/>
</dbReference>
<dbReference type="Gene3D" id="1.10.510.10">
    <property type="entry name" value="Transferase(Phosphotransferase) domain 1"/>
    <property type="match status" value="1"/>
</dbReference>
<gene>
    <name evidence="4" type="ORF">C2G38_443395</name>
</gene>
<reference evidence="4 5" key="1">
    <citation type="submission" date="2018-06" db="EMBL/GenBank/DDBJ databases">
        <title>Comparative genomics reveals the genomic features of Rhizophagus irregularis, R. cerebriforme, R. diaphanum and Gigaspora rosea, and their symbiotic lifestyle signature.</title>
        <authorList>
            <person name="Morin E."/>
            <person name="San Clemente H."/>
            <person name="Chen E.C.H."/>
            <person name="De La Providencia I."/>
            <person name="Hainaut M."/>
            <person name="Kuo A."/>
            <person name="Kohler A."/>
            <person name="Murat C."/>
            <person name="Tang N."/>
            <person name="Roy S."/>
            <person name="Loubradou J."/>
            <person name="Henrissat B."/>
            <person name="Grigoriev I.V."/>
            <person name="Corradi N."/>
            <person name="Roux C."/>
            <person name="Martin F.M."/>
        </authorList>
    </citation>
    <scope>NUCLEOTIDE SEQUENCE [LARGE SCALE GENOMIC DNA]</scope>
    <source>
        <strain evidence="4 5">DAOM 194757</strain>
    </source>
</reference>